<dbReference type="Proteomes" id="UP001184230">
    <property type="component" value="Unassembled WGS sequence"/>
</dbReference>
<evidence type="ECO:0000313" key="4">
    <source>
        <dbReference type="Proteomes" id="UP001184230"/>
    </source>
</evidence>
<feature type="domain" description="Transposase IS66 central" evidence="1">
    <location>
        <begin position="2"/>
        <end position="109"/>
    </location>
</feature>
<dbReference type="EMBL" id="JAVDRF010000012">
    <property type="protein sequence ID" value="MDR6538692.1"/>
    <property type="molecule type" value="Genomic_DNA"/>
</dbReference>
<proteinExistence type="predicted"/>
<organism evidence="3 4">
    <name type="scientific">Variovorax soli</name>
    <dbReference type="NCBI Taxonomy" id="376815"/>
    <lineage>
        <taxon>Bacteria</taxon>
        <taxon>Pseudomonadati</taxon>
        <taxon>Pseudomonadota</taxon>
        <taxon>Betaproteobacteria</taxon>
        <taxon>Burkholderiales</taxon>
        <taxon>Comamonadaceae</taxon>
        <taxon>Variovorax</taxon>
    </lineage>
</organism>
<dbReference type="PANTHER" id="PTHR33678">
    <property type="entry name" value="BLL1576 PROTEIN"/>
    <property type="match status" value="1"/>
</dbReference>
<dbReference type="Pfam" id="PF13817">
    <property type="entry name" value="DDE_Tnp_IS66_C"/>
    <property type="match status" value="1"/>
</dbReference>
<feature type="domain" description="Transposase IS66 C-terminal" evidence="2">
    <location>
        <begin position="116"/>
        <end position="153"/>
    </location>
</feature>
<reference evidence="3 4" key="1">
    <citation type="submission" date="2023-07" db="EMBL/GenBank/DDBJ databases">
        <title>Sorghum-associated microbial communities from plants grown in Nebraska, USA.</title>
        <authorList>
            <person name="Schachtman D."/>
        </authorList>
    </citation>
    <scope>NUCLEOTIDE SEQUENCE [LARGE SCALE GENOMIC DNA]</scope>
    <source>
        <strain evidence="3 4">DS1781</strain>
    </source>
</reference>
<dbReference type="InterPro" id="IPR052344">
    <property type="entry name" value="Transposase-related"/>
</dbReference>
<gene>
    <name evidence="3" type="ORF">J2739_004485</name>
</gene>
<dbReference type="InterPro" id="IPR004291">
    <property type="entry name" value="Transposase_IS66_central"/>
</dbReference>
<name>A0ABU1NJQ9_9BURK</name>
<feature type="non-terminal residue" evidence="3">
    <location>
        <position position="1"/>
    </location>
</feature>
<accession>A0ABU1NJQ9</accession>
<protein>
    <recommendedName>
        <fullName evidence="5">IS66 C-terminal element</fullName>
    </recommendedName>
</protein>
<dbReference type="InterPro" id="IPR039552">
    <property type="entry name" value="IS66_C"/>
</dbReference>
<evidence type="ECO:0000259" key="1">
    <source>
        <dbReference type="Pfam" id="PF03050"/>
    </source>
</evidence>
<dbReference type="PANTHER" id="PTHR33678:SF1">
    <property type="entry name" value="BLL1576 PROTEIN"/>
    <property type="match status" value="1"/>
</dbReference>
<evidence type="ECO:0000313" key="3">
    <source>
        <dbReference type="EMBL" id="MDR6538692.1"/>
    </source>
</evidence>
<sequence>ALKFFGELYDVEREVAEADSVSRLELRRRRSGPAADALHQWMRQQRQRIPDGSATAKAIDYSLKRWDALTRFLEDGDLPIDNNWVENRIRPIALGRQNWLFAGSLRAGKRAAAVMSLIHSAKLNGHDPYAYMRDVLTKLPSLPASRTEELLPHRWQQG</sequence>
<keyword evidence="4" id="KW-1185">Reference proteome</keyword>
<evidence type="ECO:0008006" key="5">
    <source>
        <dbReference type="Google" id="ProtNLM"/>
    </source>
</evidence>
<evidence type="ECO:0000259" key="2">
    <source>
        <dbReference type="Pfam" id="PF13817"/>
    </source>
</evidence>
<comment type="caution">
    <text evidence="3">The sequence shown here is derived from an EMBL/GenBank/DDBJ whole genome shotgun (WGS) entry which is preliminary data.</text>
</comment>
<dbReference type="Pfam" id="PF03050">
    <property type="entry name" value="DDE_Tnp_IS66"/>
    <property type="match status" value="1"/>
</dbReference>
<dbReference type="RefSeq" id="WP_309905733.1">
    <property type="nucleotide sequence ID" value="NZ_JAVDRF010000012.1"/>
</dbReference>